<dbReference type="InterPro" id="IPR008758">
    <property type="entry name" value="Peptidase_S28"/>
</dbReference>
<evidence type="ECO:0000256" key="1">
    <source>
        <dbReference type="ARBA" id="ARBA00011079"/>
    </source>
</evidence>
<dbReference type="Pfam" id="PF05577">
    <property type="entry name" value="Peptidase_S28"/>
    <property type="match status" value="1"/>
</dbReference>
<evidence type="ECO:0000256" key="3">
    <source>
        <dbReference type="ARBA" id="ARBA00022729"/>
    </source>
</evidence>
<protein>
    <submittedName>
        <fullName evidence="8">Lysosomal Pro-X carboxypeptidase-like</fullName>
    </submittedName>
</protein>
<keyword evidence="4" id="KW-0378">Hydrolase</keyword>
<dbReference type="PANTHER" id="PTHR11010:SF38">
    <property type="entry name" value="LYSOSOMAL PRO-X CARBOXYPEPTIDASE"/>
    <property type="match status" value="1"/>
</dbReference>
<comment type="similarity">
    <text evidence="1">Belongs to the peptidase S28 family.</text>
</comment>
<keyword evidence="2" id="KW-0645">Protease</keyword>
<sequence>MTLINYIVALFAIIITASTRLIDTESKSHILSRFRPGLGVQIKPDHGSRLRLSKYNYQTLYFKQTLDHFNFANNGTFSQRYLLSDDYWNSSGPIFFYTGNEGDITWFCNNTGFIWDIAPQFKAMVIFAEHRYYGESLPFGNESFSDLEHVGYLTSEQALADFATLIKYIKSSRPGADKSPVIVFGGSYGGMMAAWFRMKYPNIVDGALAASAPIWQFPGLTPCNTLFTIITQDFVKAGRDCAETIHKSWNAINRMKDQESGRQWLTMAFHLCTPLKTPADVNDLSSWLSNTWFNLAMVDYPYPASFLEPLPAWPIKKTCSYMTNSSLLDKPLLNSVASSLQVYYNTTGKTQCFNISQDAVSSLGELGWSYQSCTEMVMPSCSDGVHDMFPPNKWNFDDFVKECQNTWGVTPRADWIVTHYGGKAITASSNIIFSNGELDPWSGGGVLHSLSETLIAIVIKDGAHHLDLRSKDKGDPQSVIDARNQEKYHITKWIQQARAEK</sequence>
<evidence type="ECO:0000313" key="7">
    <source>
        <dbReference type="Proteomes" id="UP000694865"/>
    </source>
</evidence>
<dbReference type="PANTHER" id="PTHR11010">
    <property type="entry name" value="PROTEASE S28 PRO-X CARBOXYPEPTIDASE-RELATED"/>
    <property type="match status" value="1"/>
</dbReference>
<evidence type="ECO:0000256" key="6">
    <source>
        <dbReference type="SAM" id="SignalP"/>
    </source>
</evidence>
<dbReference type="RefSeq" id="XP_002737003.1">
    <property type="nucleotide sequence ID" value="XM_002736957.2"/>
</dbReference>
<gene>
    <name evidence="8" type="primary">LOC100375180</name>
</gene>
<keyword evidence="3 6" id="KW-0732">Signal</keyword>
<dbReference type="Gene3D" id="3.40.50.1820">
    <property type="entry name" value="alpha/beta hydrolase"/>
    <property type="match status" value="1"/>
</dbReference>
<proteinExistence type="inferred from homology"/>
<dbReference type="InterPro" id="IPR029058">
    <property type="entry name" value="AB_hydrolase_fold"/>
</dbReference>
<evidence type="ECO:0000256" key="2">
    <source>
        <dbReference type="ARBA" id="ARBA00022670"/>
    </source>
</evidence>
<organism evidence="7 8">
    <name type="scientific">Saccoglossus kowalevskii</name>
    <name type="common">Acorn worm</name>
    <dbReference type="NCBI Taxonomy" id="10224"/>
    <lineage>
        <taxon>Eukaryota</taxon>
        <taxon>Metazoa</taxon>
        <taxon>Hemichordata</taxon>
        <taxon>Enteropneusta</taxon>
        <taxon>Harrimaniidae</taxon>
        <taxon>Saccoglossus</taxon>
    </lineage>
</organism>
<keyword evidence="5" id="KW-0325">Glycoprotein</keyword>
<feature type="signal peptide" evidence="6">
    <location>
        <begin position="1"/>
        <end position="19"/>
    </location>
</feature>
<feature type="chain" id="PRO_5046926166" evidence="6">
    <location>
        <begin position="20"/>
        <end position="501"/>
    </location>
</feature>
<evidence type="ECO:0000256" key="4">
    <source>
        <dbReference type="ARBA" id="ARBA00022801"/>
    </source>
</evidence>
<dbReference type="Gene3D" id="1.20.120.980">
    <property type="entry name" value="Serine carboxypeptidase S28, SKS domain"/>
    <property type="match status" value="1"/>
</dbReference>
<dbReference type="SUPFAM" id="SSF53474">
    <property type="entry name" value="alpha/beta-Hydrolases"/>
    <property type="match status" value="1"/>
</dbReference>
<dbReference type="GeneID" id="100375180"/>
<evidence type="ECO:0000256" key="5">
    <source>
        <dbReference type="ARBA" id="ARBA00023180"/>
    </source>
</evidence>
<evidence type="ECO:0000313" key="8">
    <source>
        <dbReference type="RefSeq" id="XP_002737003.1"/>
    </source>
</evidence>
<keyword evidence="7" id="KW-1185">Reference proteome</keyword>
<dbReference type="Proteomes" id="UP000694865">
    <property type="component" value="Unplaced"/>
</dbReference>
<dbReference type="InterPro" id="IPR042269">
    <property type="entry name" value="Ser_carbopepase_S28_SKS"/>
</dbReference>
<accession>A0ABM0GTG7</accession>
<name>A0ABM0GTG7_SACKO</name>
<reference evidence="8" key="1">
    <citation type="submission" date="2025-08" db="UniProtKB">
        <authorList>
            <consortium name="RefSeq"/>
        </authorList>
    </citation>
    <scope>IDENTIFICATION</scope>
    <source>
        <tissue evidence="8">Testes</tissue>
    </source>
</reference>